<reference evidence="1 2" key="1">
    <citation type="journal article" date="2014" name="PLoS Genet.">
        <title>Phylogenetically driven sequencing of extremely halophilic archaea reveals strategies for static and dynamic osmo-response.</title>
        <authorList>
            <person name="Becker E.A."/>
            <person name="Seitzer P.M."/>
            <person name="Tritt A."/>
            <person name="Larsen D."/>
            <person name="Krusor M."/>
            <person name="Yao A.I."/>
            <person name="Wu D."/>
            <person name="Madern D."/>
            <person name="Eisen J.A."/>
            <person name="Darling A.E."/>
            <person name="Facciotti M.T."/>
        </authorList>
    </citation>
    <scope>NUCLEOTIDE SEQUENCE [LARGE SCALE GENOMIC DNA]</scope>
    <source>
        <strain evidence="1 2">DSM 5350</strain>
    </source>
</reference>
<dbReference type="EMBL" id="AOMD01000010">
    <property type="protein sequence ID" value="EMA47064.1"/>
    <property type="molecule type" value="Genomic_DNA"/>
</dbReference>
<dbReference type="AlphaFoldDB" id="M0MQQ0"/>
<keyword evidence="2" id="KW-1185">Reference proteome</keyword>
<dbReference type="GO" id="GO:0016740">
    <property type="term" value="F:transferase activity"/>
    <property type="evidence" value="ECO:0007669"/>
    <property type="project" value="UniProtKB-KW"/>
</dbReference>
<protein>
    <submittedName>
        <fullName evidence="1">Group 1 glycosyl transferase</fullName>
    </submittedName>
</protein>
<keyword evidence="1" id="KW-0808">Transferase</keyword>
<dbReference type="Pfam" id="PF13692">
    <property type="entry name" value="Glyco_trans_1_4"/>
    <property type="match status" value="1"/>
</dbReference>
<gene>
    <name evidence="1" type="ORF">C449_02647</name>
</gene>
<dbReference type="SUPFAM" id="SSF53756">
    <property type="entry name" value="UDP-Glycosyltransferase/glycogen phosphorylase"/>
    <property type="match status" value="1"/>
</dbReference>
<dbReference type="CDD" id="cd03801">
    <property type="entry name" value="GT4_PimA-like"/>
    <property type="match status" value="1"/>
</dbReference>
<accession>M0MQQ0</accession>
<dbReference type="PANTHER" id="PTHR12526">
    <property type="entry name" value="GLYCOSYLTRANSFERASE"/>
    <property type="match status" value="1"/>
</dbReference>
<evidence type="ECO:0000313" key="1">
    <source>
        <dbReference type="EMBL" id="EMA47064.1"/>
    </source>
</evidence>
<dbReference type="STRING" id="1227455.C449_02647"/>
<dbReference type="Proteomes" id="UP000011669">
    <property type="component" value="Unassembled WGS sequence"/>
</dbReference>
<organism evidence="1 2">
    <name type="scientific">Halococcus saccharolyticus DSM 5350</name>
    <dbReference type="NCBI Taxonomy" id="1227455"/>
    <lineage>
        <taxon>Archaea</taxon>
        <taxon>Methanobacteriati</taxon>
        <taxon>Methanobacteriota</taxon>
        <taxon>Stenosarchaea group</taxon>
        <taxon>Halobacteria</taxon>
        <taxon>Halobacteriales</taxon>
        <taxon>Halococcaceae</taxon>
        <taxon>Halococcus</taxon>
    </lineage>
</organism>
<name>M0MQQ0_9EURY</name>
<sequence length="397" mass="44649">MNSETEILQLDKTQSYPPTTGAETRSWKTAEKLDQHGTLWRVSPWDGHTQLPETIRLIDLRSPVVTSKAIRNHAWYGGFTIQTRHPVQRLITRYVVSRVSNADADFDIVVSEAPELVDAARRLASIHDAQLVLNKHNCYYDFLDQYLRDKHLPLPVRERAVNNLYEHEQQGISDADVIVFQSEDDRDRFDIPSATPVRVIPNGTNYEELQQEGNPDQLARDLGIPDDQQVCLFVGSFDYEPNHAAARFVIEELSPVFPEMAFLLVGRNPPRSTAPNVYAPGYVTDLIDALRLADIALCPLPRGSGTKLKMLDYFAAGLPVVTTSVGTQGLPIRDGEHALVRDEPTAMKGAIRELARDEGWRKRLAQGGHSLGEQFAWSRLLRGYDELLTDLSTNNNE</sequence>
<proteinExistence type="predicted"/>
<dbReference type="InParanoid" id="M0MQQ0"/>
<comment type="caution">
    <text evidence="1">The sequence shown here is derived from an EMBL/GenBank/DDBJ whole genome shotgun (WGS) entry which is preliminary data.</text>
</comment>
<dbReference type="Gene3D" id="3.40.50.2000">
    <property type="entry name" value="Glycogen Phosphorylase B"/>
    <property type="match status" value="2"/>
</dbReference>
<evidence type="ECO:0000313" key="2">
    <source>
        <dbReference type="Proteomes" id="UP000011669"/>
    </source>
</evidence>
<dbReference type="PATRIC" id="fig|1227455.4.peg.539"/>